<evidence type="ECO:0000256" key="3">
    <source>
        <dbReference type="ARBA" id="ARBA00005117"/>
    </source>
</evidence>
<dbReference type="EC" id="5.5.1.4" evidence="5"/>
<keyword evidence="6" id="KW-0398">Inositol biosynthesis</keyword>
<dbReference type="InterPro" id="IPR036291">
    <property type="entry name" value="NAD(P)-bd_dom_sf"/>
</dbReference>
<proteinExistence type="inferred from homology"/>
<sequence length="157" mass="17129">MAILEGEPFVNGVLQNTFVPGIIELVERYQSFIGGDDLKSRQTKLKSVLAKFLINARIKLLSIVSYNHLGSNDGHNLSAEPQFKSKKISKSSVVDDMVDANHLLYKAPEIGPKGVASKGEHPDHITRVTGEPTVRNVPSSRSVTQDLSPARPDEQVG</sequence>
<evidence type="ECO:0000256" key="6">
    <source>
        <dbReference type="ARBA" id="ARBA00022550"/>
    </source>
</evidence>
<dbReference type="Proteomes" id="UP001221757">
    <property type="component" value="Unassembled WGS sequence"/>
</dbReference>
<evidence type="ECO:0000256" key="7">
    <source>
        <dbReference type="SAM" id="MobiDB-lite"/>
    </source>
</evidence>
<comment type="cofactor">
    <cofactor evidence="2">
        <name>NAD(+)</name>
        <dbReference type="ChEBI" id="CHEBI:57540"/>
    </cofactor>
</comment>
<comment type="caution">
    <text evidence="9">The sequence shown here is derived from an EMBL/GenBank/DDBJ whole genome shotgun (WGS) entry which is preliminary data.</text>
</comment>
<evidence type="ECO:0000256" key="4">
    <source>
        <dbReference type="ARBA" id="ARBA00010813"/>
    </source>
</evidence>
<dbReference type="InterPro" id="IPR002587">
    <property type="entry name" value="Myo-inos-1-P_Synthase"/>
</dbReference>
<feature type="domain" description="Myo-inositol-1-phosphate synthase GAPDH-like" evidence="8">
    <location>
        <begin position="42"/>
        <end position="109"/>
    </location>
</feature>
<comment type="pathway">
    <text evidence="3">Polyol metabolism; myo-inositol biosynthesis; myo-inositol from D-glucose 6-phosphate: step 1/2.</text>
</comment>
<dbReference type="AlphaFoldDB" id="A0AAD7DI12"/>
<protein>
    <recommendedName>
        <fullName evidence="5">inositol-3-phosphate synthase</fullName>
        <ecNumber evidence="5">5.5.1.4</ecNumber>
    </recommendedName>
</protein>
<evidence type="ECO:0000256" key="5">
    <source>
        <dbReference type="ARBA" id="ARBA00012125"/>
    </source>
</evidence>
<evidence type="ECO:0000313" key="9">
    <source>
        <dbReference type="EMBL" id="KAJ7692207.1"/>
    </source>
</evidence>
<evidence type="ECO:0000259" key="8">
    <source>
        <dbReference type="Pfam" id="PF01658"/>
    </source>
</evidence>
<evidence type="ECO:0000313" key="10">
    <source>
        <dbReference type="Proteomes" id="UP001221757"/>
    </source>
</evidence>
<dbReference type="Gene3D" id="3.30.360.10">
    <property type="entry name" value="Dihydrodipicolinate Reductase, domain 2"/>
    <property type="match status" value="1"/>
</dbReference>
<dbReference type="SUPFAM" id="SSF51735">
    <property type="entry name" value="NAD(P)-binding Rossmann-fold domains"/>
    <property type="match status" value="1"/>
</dbReference>
<organism evidence="9 10">
    <name type="scientific">Mycena rosella</name>
    <name type="common">Pink bonnet</name>
    <name type="synonym">Agaricus rosellus</name>
    <dbReference type="NCBI Taxonomy" id="1033263"/>
    <lineage>
        <taxon>Eukaryota</taxon>
        <taxon>Fungi</taxon>
        <taxon>Dikarya</taxon>
        <taxon>Basidiomycota</taxon>
        <taxon>Agaricomycotina</taxon>
        <taxon>Agaricomycetes</taxon>
        <taxon>Agaricomycetidae</taxon>
        <taxon>Agaricales</taxon>
        <taxon>Marasmiineae</taxon>
        <taxon>Mycenaceae</taxon>
        <taxon>Mycena</taxon>
    </lineage>
</organism>
<evidence type="ECO:0000256" key="2">
    <source>
        <dbReference type="ARBA" id="ARBA00001911"/>
    </source>
</evidence>
<dbReference type="Pfam" id="PF01658">
    <property type="entry name" value="Inos-1-P_synth"/>
    <property type="match status" value="1"/>
</dbReference>
<name>A0AAD7DI12_MYCRO</name>
<dbReference type="EMBL" id="JARKIE010000053">
    <property type="protein sequence ID" value="KAJ7692207.1"/>
    <property type="molecule type" value="Genomic_DNA"/>
</dbReference>
<dbReference type="GO" id="GO:0004512">
    <property type="term" value="F:inositol-3-phosphate synthase activity"/>
    <property type="evidence" value="ECO:0007669"/>
    <property type="project" value="UniProtKB-EC"/>
</dbReference>
<dbReference type="InterPro" id="IPR013021">
    <property type="entry name" value="Myo-inos-1-P_Synthase_GAPDH"/>
</dbReference>
<feature type="compositionally biased region" description="Polar residues" evidence="7">
    <location>
        <begin position="136"/>
        <end position="147"/>
    </location>
</feature>
<dbReference type="GO" id="GO:0006021">
    <property type="term" value="P:inositol biosynthetic process"/>
    <property type="evidence" value="ECO:0007669"/>
    <property type="project" value="UniProtKB-KW"/>
</dbReference>
<comment type="similarity">
    <text evidence="4">Belongs to the myo-inositol 1-phosphate synthase family.</text>
</comment>
<reference evidence="9" key="1">
    <citation type="submission" date="2023-03" db="EMBL/GenBank/DDBJ databases">
        <title>Massive genome expansion in bonnet fungi (Mycena s.s.) driven by repeated elements and novel gene families across ecological guilds.</title>
        <authorList>
            <consortium name="Lawrence Berkeley National Laboratory"/>
            <person name="Harder C.B."/>
            <person name="Miyauchi S."/>
            <person name="Viragh M."/>
            <person name="Kuo A."/>
            <person name="Thoen E."/>
            <person name="Andreopoulos B."/>
            <person name="Lu D."/>
            <person name="Skrede I."/>
            <person name="Drula E."/>
            <person name="Henrissat B."/>
            <person name="Morin E."/>
            <person name="Kohler A."/>
            <person name="Barry K."/>
            <person name="LaButti K."/>
            <person name="Morin E."/>
            <person name="Salamov A."/>
            <person name="Lipzen A."/>
            <person name="Mereny Z."/>
            <person name="Hegedus B."/>
            <person name="Baldrian P."/>
            <person name="Stursova M."/>
            <person name="Weitz H."/>
            <person name="Taylor A."/>
            <person name="Grigoriev I.V."/>
            <person name="Nagy L.G."/>
            <person name="Martin F."/>
            <person name="Kauserud H."/>
        </authorList>
    </citation>
    <scope>NUCLEOTIDE SEQUENCE</scope>
    <source>
        <strain evidence="9">CBHHK067</strain>
    </source>
</reference>
<gene>
    <name evidence="9" type="ORF">B0H17DRAFT_1133220</name>
</gene>
<dbReference type="SUPFAM" id="SSF55347">
    <property type="entry name" value="Glyceraldehyde-3-phosphate dehydrogenase-like, C-terminal domain"/>
    <property type="match status" value="1"/>
</dbReference>
<dbReference type="Gene3D" id="3.40.50.720">
    <property type="entry name" value="NAD(P)-binding Rossmann-like Domain"/>
    <property type="match status" value="1"/>
</dbReference>
<feature type="region of interest" description="Disordered" evidence="7">
    <location>
        <begin position="110"/>
        <end position="157"/>
    </location>
</feature>
<keyword evidence="10" id="KW-1185">Reference proteome</keyword>
<comment type="catalytic activity">
    <reaction evidence="1">
        <text>D-glucose 6-phosphate = 1D-myo-inositol 3-phosphate</text>
        <dbReference type="Rhea" id="RHEA:10716"/>
        <dbReference type="ChEBI" id="CHEBI:58401"/>
        <dbReference type="ChEBI" id="CHEBI:61548"/>
        <dbReference type="EC" id="5.5.1.4"/>
    </reaction>
</comment>
<evidence type="ECO:0000256" key="1">
    <source>
        <dbReference type="ARBA" id="ARBA00000113"/>
    </source>
</evidence>
<dbReference type="GO" id="GO:0008654">
    <property type="term" value="P:phospholipid biosynthetic process"/>
    <property type="evidence" value="ECO:0007669"/>
    <property type="project" value="InterPro"/>
</dbReference>
<dbReference type="PANTHER" id="PTHR11510">
    <property type="entry name" value="MYO-INOSITOL-1 PHOSPHATE SYNTHASE"/>
    <property type="match status" value="1"/>
</dbReference>
<accession>A0AAD7DI12</accession>